<evidence type="ECO:0000256" key="7">
    <source>
        <dbReference type="ARBA" id="ARBA00022475"/>
    </source>
</evidence>
<keyword evidence="10" id="KW-0677">Repeat</keyword>
<dbReference type="InterPro" id="IPR000261">
    <property type="entry name" value="EH_dom"/>
</dbReference>
<evidence type="ECO:0000313" key="20">
    <source>
        <dbReference type="Proteomes" id="UP001360560"/>
    </source>
</evidence>
<dbReference type="SMART" id="SM00027">
    <property type="entry name" value="EH"/>
    <property type="match status" value="2"/>
</dbReference>
<protein>
    <recommendedName>
        <fullName evidence="5">Actin cytoskeleton-regulatory complex protein PAN1</fullName>
    </recommendedName>
    <alternativeName>
        <fullName evidence="6">Actin cytoskeleton-regulatory complex protein pan1</fullName>
    </alternativeName>
</protein>
<evidence type="ECO:0000313" key="19">
    <source>
        <dbReference type="EMBL" id="GMM35889.1"/>
    </source>
</evidence>
<feature type="compositionally biased region" description="Low complexity" evidence="16">
    <location>
        <begin position="1047"/>
        <end position="1060"/>
    </location>
</feature>
<dbReference type="GeneID" id="90073864"/>
<evidence type="ECO:0000256" key="15">
    <source>
        <dbReference type="ARBA" id="ARBA00023212"/>
    </source>
</evidence>
<evidence type="ECO:0000259" key="18">
    <source>
        <dbReference type="PROSITE" id="PS50222"/>
    </source>
</evidence>
<feature type="domain" description="EH" evidence="17">
    <location>
        <begin position="167"/>
        <end position="256"/>
    </location>
</feature>
<dbReference type="Proteomes" id="UP001360560">
    <property type="component" value="Unassembled WGS sequence"/>
</dbReference>
<dbReference type="GO" id="GO:0030479">
    <property type="term" value="C:actin cortical patch"/>
    <property type="evidence" value="ECO:0007669"/>
    <property type="project" value="UniProtKB-SubCell"/>
</dbReference>
<dbReference type="InterPro" id="IPR011992">
    <property type="entry name" value="EF-hand-dom_pair"/>
</dbReference>
<dbReference type="PANTHER" id="PTHR11216">
    <property type="entry name" value="EH DOMAIN"/>
    <property type="match status" value="1"/>
</dbReference>
<feature type="compositionally biased region" description="Low complexity" evidence="16">
    <location>
        <begin position="82"/>
        <end position="99"/>
    </location>
</feature>
<feature type="region of interest" description="Disordered" evidence="16">
    <location>
        <begin position="517"/>
        <end position="576"/>
    </location>
</feature>
<keyword evidence="14" id="KW-0009">Actin-binding</keyword>
<keyword evidence="11" id="KW-0967">Endosome</keyword>
<feature type="compositionally biased region" description="Acidic residues" evidence="16">
    <location>
        <begin position="1130"/>
        <end position="1149"/>
    </location>
</feature>
<dbReference type="RefSeq" id="XP_064852885.1">
    <property type="nucleotide sequence ID" value="XM_064996813.1"/>
</dbReference>
<dbReference type="GO" id="GO:0010008">
    <property type="term" value="C:endosome membrane"/>
    <property type="evidence" value="ECO:0007669"/>
    <property type="project" value="UniProtKB-SubCell"/>
</dbReference>
<feature type="compositionally biased region" description="Basic and acidic residues" evidence="16">
    <location>
        <begin position="945"/>
        <end position="963"/>
    </location>
</feature>
<name>A0AAV5QMC1_9ASCO</name>
<feature type="compositionally biased region" description="Low complexity" evidence="16">
    <location>
        <begin position="1293"/>
        <end position="1303"/>
    </location>
</feature>
<feature type="compositionally biased region" description="Polar residues" evidence="16">
    <location>
        <begin position="1076"/>
        <end position="1086"/>
    </location>
</feature>
<keyword evidence="8" id="KW-0963">Cytoplasm</keyword>
<feature type="region of interest" description="Disordered" evidence="16">
    <location>
        <begin position="11"/>
        <end position="39"/>
    </location>
</feature>
<feature type="compositionally biased region" description="Low complexity" evidence="16">
    <location>
        <begin position="1156"/>
        <end position="1173"/>
    </location>
</feature>
<feature type="compositionally biased region" description="Acidic residues" evidence="16">
    <location>
        <begin position="929"/>
        <end position="944"/>
    </location>
</feature>
<dbReference type="Pfam" id="PF12763">
    <property type="entry name" value="EH"/>
    <property type="match status" value="2"/>
</dbReference>
<organism evidence="19 20">
    <name type="scientific">Saccharomycopsis crataegensis</name>
    <dbReference type="NCBI Taxonomy" id="43959"/>
    <lineage>
        <taxon>Eukaryota</taxon>
        <taxon>Fungi</taxon>
        <taxon>Dikarya</taxon>
        <taxon>Ascomycota</taxon>
        <taxon>Saccharomycotina</taxon>
        <taxon>Saccharomycetes</taxon>
        <taxon>Saccharomycopsidaceae</taxon>
        <taxon>Saccharomycopsis</taxon>
    </lineage>
</organism>
<dbReference type="GO" id="GO:0006897">
    <property type="term" value="P:endocytosis"/>
    <property type="evidence" value="ECO:0007669"/>
    <property type="project" value="UniProtKB-KW"/>
</dbReference>
<evidence type="ECO:0000256" key="1">
    <source>
        <dbReference type="ARBA" id="ARBA00004125"/>
    </source>
</evidence>
<keyword evidence="9" id="KW-0254">Endocytosis</keyword>
<dbReference type="PANTHER" id="PTHR11216:SF173">
    <property type="entry name" value="ACTIN CYTOSKELETON-REGULATORY COMPLEX PROTEIN PAN1"/>
    <property type="match status" value="1"/>
</dbReference>
<evidence type="ECO:0000256" key="3">
    <source>
        <dbReference type="ARBA" id="ARBA00004413"/>
    </source>
</evidence>
<feature type="compositionally biased region" description="Low complexity" evidence="16">
    <location>
        <begin position="812"/>
        <end position="840"/>
    </location>
</feature>
<feature type="domain" description="EF-hand" evidence="18">
    <location>
        <begin position="452"/>
        <end position="487"/>
    </location>
</feature>
<dbReference type="CDD" id="cd00052">
    <property type="entry name" value="EH"/>
    <property type="match status" value="2"/>
</dbReference>
<comment type="caution">
    <text evidence="19">The sequence shown here is derived from an EMBL/GenBank/DDBJ whole genome shotgun (WGS) entry which is preliminary data.</text>
</comment>
<dbReference type="EMBL" id="BTFZ01000011">
    <property type="protein sequence ID" value="GMM35889.1"/>
    <property type="molecule type" value="Genomic_DNA"/>
</dbReference>
<feature type="compositionally biased region" description="Basic and acidic residues" evidence="16">
    <location>
        <begin position="531"/>
        <end position="544"/>
    </location>
</feature>
<feature type="compositionally biased region" description="Polar residues" evidence="16">
    <location>
        <begin position="30"/>
        <end position="39"/>
    </location>
</feature>
<feature type="compositionally biased region" description="Low complexity" evidence="16">
    <location>
        <begin position="877"/>
        <end position="898"/>
    </location>
</feature>
<feature type="compositionally biased region" description="Pro residues" evidence="16">
    <location>
        <begin position="1027"/>
        <end position="1037"/>
    </location>
</feature>
<feature type="domain" description="EH" evidence="17">
    <location>
        <begin position="421"/>
        <end position="508"/>
    </location>
</feature>
<dbReference type="InterPro" id="IPR002048">
    <property type="entry name" value="EF_hand_dom"/>
</dbReference>
<evidence type="ECO:0000256" key="5">
    <source>
        <dbReference type="ARBA" id="ARBA00015110"/>
    </source>
</evidence>
<feature type="compositionally biased region" description="Low complexity" evidence="16">
    <location>
        <begin position="1205"/>
        <end position="1229"/>
    </location>
</feature>
<dbReference type="GO" id="GO:0003779">
    <property type="term" value="F:actin binding"/>
    <property type="evidence" value="ECO:0007669"/>
    <property type="project" value="UniProtKB-KW"/>
</dbReference>
<keyword evidence="20" id="KW-1185">Reference proteome</keyword>
<dbReference type="Gene3D" id="1.10.238.10">
    <property type="entry name" value="EF-hand"/>
    <property type="match status" value="2"/>
</dbReference>
<feature type="compositionally biased region" description="Low complexity" evidence="16">
    <location>
        <begin position="561"/>
        <end position="576"/>
    </location>
</feature>
<evidence type="ECO:0000256" key="12">
    <source>
        <dbReference type="ARBA" id="ARBA00023054"/>
    </source>
</evidence>
<evidence type="ECO:0000256" key="2">
    <source>
        <dbReference type="ARBA" id="ARBA00004134"/>
    </source>
</evidence>
<feature type="compositionally biased region" description="Pro residues" evidence="16">
    <location>
        <begin position="1281"/>
        <end position="1292"/>
    </location>
</feature>
<feature type="region of interest" description="Disordered" evidence="16">
    <location>
        <begin position="82"/>
        <end position="115"/>
    </location>
</feature>
<feature type="compositionally biased region" description="Pro residues" evidence="16">
    <location>
        <begin position="1061"/>
        <end position="1073"/>
    </location>
</feature>
<feature type="compositionally biased region" description="Polar residues" evidence="16">
    <location>
        <begin position="1007"/>
        <end position="1024"/>
    </location>
</feature>
<dbReference type="SUPFAM" id="SSF47473">
    <property type="entry name" value="EF-hand"/>
    <property type="match status" value="2"/>
</dbReference>
<feature type="compositionally biased region" description="Polar residues" evidence="16">
    <location>
        <begin position="11"/>
        <end position="20"/>
    </location>
</feature>
<evidence type="ECO:0000256" key="8">
    <source>
        <dbReference type="ARBA" id="ARBA00022490"/>
    </source>
</evidence>
<keyword evidence="13" id="KW-0472">Membrane</keyword>
<keyword evidence="7" id="KW-1003">Cell membrane</keyword>
<dbReference type="PROSITE" id="PS50031">
    <property type="entry name" value="EH"/>
    <property type="match status" value="2"/>
</dbReference>
<evidence type="ECO:0000256" key="14">
    <source>
        <dbReference type="ARBA" id="ARBA00023203"/>
    </source>
</evidence>
<feature type="region of interest" description="Disordered" evidence="16">
    <location>
        <begin position="812"/>
        <end position="856"/>
    </location>
</feature>
<keyword evidence="12" id="KW-0175">Coiled coil</keyword>
<evidence type="ECO:0000256" key="9">
    <source>
        <dbReference type="ARBA" id="ARBA00022583"/>
    </source>
</evidence>
<gene>
    <name evidence="19" type="ORF">DASC09_032140</name>
</gene>
<dbReference type="InterPro" id="IPR013182">
    <property type="entry name" value="DUF1720"/>
</dbReference>
<comment type="similarity">
    <text evidence="4">Belongs to the PAN1 family.</text>
</comment>
<dbReference type="GO" id="GO:0016197">
    <property type="term" value="P:endosomal transport"/>
    <property type="evidence" value="ECO:0007669"/>
    <property type="project" value="TreeGrafter"/>
</dbReference>
<evidence type="ECO:0000256" key="10">
    <source>
        <dbReference type="ARBA" id="ARBA00022737"/>
    </source>
</evidence>
<dbReference type="Pfam" id="PF08226">
    <property type="entry name" value="DUF1720"/>
    <property type="match status" value="2"/>
</dbReference>
<feature type="compositionally biased region" description="Pro residues" evidence="16">
    <location>
        <begin position="1174"/>
        <end position="1204"/>
    </location>
</feature>
<proteinExistence type="inferred from homology"/>
<feature type="compositionally biased region" description="Basic and acidic residues" evidence="16">
    <location>
        <begin position="1096"/>
        <end position="1110"/>
    </location>
</feature>
<evidence type="ECO:0000259" key="17">
    <source>
        <dbReference type="PROSITE" id="PS50031"/>
    </source>
</evidence>
<evidence type="ECO:0000256" key="11">
    <source>
        <dbReference type="ARBA" id="ARBA00022753"/>
    </source>
</evidence>
<feature type="compositionally biased region" description="Pro residues" evidence="16">
    <location>
        <begin position="1304"/>
        <end position="1314"/>
    </location>
</feature>
<evidence type="ECO:0000256" key="13">
    <source>
        <dbReference type="ARBA" id="ARBA00023136"/>
    </source>
</evidence>
<dbReference type="GO" id="GO:0005509">
    <property type="term" value="F:calcium ion binding"/>
    <property type="evidence" value="ECO:0007669"/>
    <property type="project" value="InterPro"/>
</dbReference>
<evidence type="ECO:0000256" key="4">
    <source>
        <dbReference type="ARBA" id="ARBA00009351"/>
    </source>
</evidence>
<dbReference type="SMART" id="SM00054">
    <property type="entry name" value="EFh"/>
    <property type="match status" value="2"/>
</dbReference>
<feature type="compositionally biased region" description="Basic and acidic residues" evidence="16">
    <location>
        <begin position="976"/>
        <end position="1004"/>
    </location>
</feature>
<dbReference type="FunFam" id="1.10.238.10:FF:000349">
    <property type="entry name" value="Actin cytoskeleton-regulatory complex protein PAN1"/>
    <property type="match status" value="1"/>
</dbReference>
<reference evidence="19 20" key="1">
    <citation type="journal article" date="2023" name="Elife">
        <title>Identification of key yeast species and microbe-microbe interactions impacting larval growth of Drosophila in the wild.</title>
        <authorList>
            <person name="Mure A."/>
            <person name="Sugiura Y."/>
            <person name="Maeda R."/>
            <person name="Honda K."/>
            <person name="Sakurai N."/>
            <person name="Takahashi Y."/>
            <person name="Watada M."/>
            <person name="Katoh T."/>
            <person name="Gotoh A."/>
            <person name="Gotoh Y."/>
            <person name="Taniguchi I."/>
            <person name="Nakamura K."/>
            <person name="Hayashi T."/>
            <person name="Katayama T."/>
            <person name="Uemura T."/>
            <person name="Hattori Y."/>
        </authorList>
    </citation>
    <scope>NUCLEOTIDE SEQUENCE [LARGE SCALE GENOMIC DNA]</scope>
    <source>
        <strain evidence="19 20">SC-9</strain>
    </source>
</reference>
<evidence type="ECO:0000256" key="6">
    <source>
        <dbReference type="ARBA" id="ARBA00020728"/>
    </source>
</evidence>
<evidence type="ECO:0000256" key="16">
    <source>
        <dbReference type="SAM" id="MobiDB-lite"/>
    </source>
</evidence>
<comment type="subcellular location">
    <subcellularLocation>
        <location evidence="3">Cell membrane</location>
        <topology evidence="3">Peripheral membrane protein</topology>
        <orientation evidence="3">Cytoplasmic side</orientation>
    </subcellularLocation>
    <subcellularLocation>
        <location evidence="2">Cytoplasm</location>
        <location evidence="2">Cytoskeleton</location>
        <location evidence="2">Actin patch</location>
    </subcellularLocation>
    <subcellularLocation>
        <location evidence="1">Endosome membrane</location>
        <topology evidence="1">Peripheral membrane protein</topology>
        <orientation evidence="1">Cytoplasmic side</orientation>
    </subcellularLocation>
</comment>
<dbReference type="GO" id="GO:0005886">
    <property type="term" value="C:plasma membrane"/>
    <property type="evidence" value="ECO:0007669"/>
    <property type="project" value="UniProtKB-SubCell"/>
</dbReference>
<feature type="compositionally biased region" description="Low complexity" evidence="16">
    <location>
        <begin position="905"/>
        <end position="928"/>
    </location>
</feature>
<keyword evidence="15" id="KW-0206">Cytoskeleton</keyword>
<sequence>MYPYNNFGGFQNSQFSNGYPQNQNQQQQQPMNGFQTSFQPQATGFQQPQVTGFQQPQATGFPQGFNTGFQTSFQAQPTGFQTFQPQQQQPPASFQAQPTGGFGFPGTSFNQAQPTGMTAQPLVSQPTGFNAYGDTFLKAQPTGYASKPINDELKLPNTRLSFVTMEQQQKYEKLFLKSVPRGERSISADIARKILLKSQLPASTLSQVWALADTNKAGSLLFPEFVLALHLCNVVLHGDKLPVVLPPKIKNEVTSYVDEISFSVPDPSERSNNAFVQDEQQQKPSTGLMQINPTGFQPQATGFQQAPMTSFQPQVTGFQPQVTGLPNTSFQPQMTGMQPQNTGFLPPTSFQPQITGLQPQQTGYLMSQPTGQIGLVPQKTGVVTAGLQAMQSQFMGNGQSQNFQLSSNQIGNVNEVLTKSEIHVFSNIFKQHSKSGYLEAAAAIEVFSKSGLARQFLEQIWTLADINNKGKLTREEFIVAMKLIYNKLAGIPIPVRLPPELVPQSSRIIDDVKSSLKSYSSSGNTLGGKKKSTDAARFKNDDSAIHYSSSARHKKPSKAPVSANSSYSNDVSSSASGEELINQLKKSIREKEIILQALDAKEDEANLENHKQQSYDEAEISNLKHRIKDVQNDINKIPDNNNMFSATTMNTKDELLKKLNYLTAKVPDLISSIQLTDKEINSMKIELFKSDLLKKNPNSSFGINNVDPNDKKALLRARINALTNKNSGAESNDLLLSNEINRLNQESLQQQQIIGDIEGSIRDLESSLENNLKSMYGAQDQVGFEKWEQGVGISESVNSFISELKNGNFSSYPSTSTYNPSSAPATPNVATKVTSTVAKKPAAKKPAARTPEERSAYIKEQAAKRMAEKLAKFGLRSSVASSSPSTTSTPSRSETSSPVNGSLSTQRAVATQPVAVVQPVAPVTQPAATEEDESSDESDDEEYQELLREKQRLEQEKIEKEKAAAAAAAAMTTPAKKSEKDEKKERKRREKEERLKKLKEEMKQLKAGNTQTSTPTSFISSSNGTPSPAPVTQPPPAVQNHSYNPFAKSASATPASTPAPATAPSPIATPQPPKESVSTSSGSSNPFFRPPPPVVDPKKEEKKPEVKKESSQPFDINKAIAQKHRRFDNDSDDGWGDGEDDKGDEDEEDLPIRSKGNNGLGSLLFGGSPAPQSATPPPVAAAPPAPPAQQAPVAPPIPVAPPSPIVVQQQDIPASPALSDASDLSLPDSVESFEDAVESNSPGIPYGAPPPIPGTEAPSAPFGAPPPPPAPSTESPSAPFGVPPPPPPPPMAAAPSLPASGPFSAPPPPPPPPALSSTPTGGAPAMPQMNALFAQITGGRSLKSVPKDEMHVVEGTVGKVLD</sequence>
<accession>A0AAV5QMC1</accession>
<dbReference type="PROSITE" id="PS50222">
    <property type="entry name" value="EF_HAND_2"/>
    <property type="match status" value="1"/>
</dbReference>
<feature type="region of interest" description="Disordered" evidence="16">
    <location>
        <begin position="875"/>
        <end position="1329"/>
    </location>
</feature>